<dbReference type="AlphaFoldDB" id="A0A286GSK4"/>
<keyword evidence="2" id="KW-0328">Glycosyltransferase</keyword>
<name>A0A286GSK4_9ACTN</name>
<sequence length="463" mass="49995">MLSRSTSIDVLFVNWRDVSHPEGGGSERYVHRMAEGLAGAGLTVELFCAAHDRAPAEEMLGGVRIVRRGGRLGVYPRALRHVLRTRPRLVVDVQNGLPFASPLVTRRPVVNLVHHVHREQWPIVFGRVGGAIGWWVESVLAPRIYRRSRYVTVSTATAEELAGLGIDRGRLSLVRNGVEPPLPVTSVRSAAPHLVVLGRLVPHKRVEHAIEVVARLRDRWPDLRLSVVGEGWWDAELRARAVALGVDDVVDFTGHVDEQAKHEELARAWVHLCPSVKEGWGLVVTEAGSHRVPTVGYRSAGGLNESVVDGVTGVLVDDLDGMVEAVDDLLANENRRLAMGKAAARHAASFHWPASVRGFAAALASAVRETRPAVRGSAVPVAVVQDVDRLVGRLDAVVGVEGGLDTDDSGDAERGPAAEGDEHGDQGLHSGTRFHGGRRRSVTVEGVAVIHNTDPLTITSQHA</sequence>
<evidence type="ECO:0000256" key="4">
    <source>
        <dbReference type="SAM" id="MobiDB-lite"/>
    </source>
</evidence>
<protein>
    <submittedName>
        <fullName evidence="7">Glycosyltransferase involved in cell wall bisynthesis</fullName>
    </submittedName>
</protein>
<evidence type="ECO:0000256" key="3">
    <source>
        <dbReference type="ARBA" id="ARBA00022679"/>
    </source>
</evidence>
<dbReference type="EMBL" id="OCNK01000002">
    <property type="protein sequence ID" value="SOD98523.1"/>
    <property type="molecule type" value="Genomic_DNA"/>
</dbReference>
<evidence type="ECO:0000313" key="8">
    <source>
        <dbReference type="Proteomes" id="UP000219482"/>
    </source>
</evidence>
<dbReference type="Gene3D" id="3.40.50.2000">
    <property type="entry name" value="Glycogen Phosphorylase B"/>
    <property type="match status" value="2"/>
</dbReference>
<dbReference type="InterPro" id="IPR001296">
    <property type="entry name" value="Glyco_trans_1"/>
</dbReference>
<accession>A0A286GSK4</accession>
<dbReference type="GO" id="GO:0016757">
    <property type="term" value="F:glycosyltransferase activity"/>
    <property type="evidence" value="ECO:0007669"/>
    <property type="project" value="UniProtKB-KW"/>
</dbReference>
<evidence type="ECO:0000256" key="1">
    <source>
        <dbReference type="ARBA" id="ARBA00009481"/>
    </source>
</evidence>
<evidence type="ECO:0000259" key="5">
    <source>
        <dbReference type="Pfam" id="PF00534"/>
    </source>
</evidence>
<dbReference type="PANTHER" id="PTHR12526">
    <property type="entry name" value="GLYCOSYLTRANSFERASE"/>
    <property type="match status" value="1"/>
</dbReference>
<dbReference type="RefSeq" id="WP_200814641.1">
    <property type="nucleotide sequence ID" value="NZ_OCNK01000002.1"/>
</dbReference>
<feature type="region of interest" description="Disordered" evidence="4">
    <location>
        <begin position="402"/>
        <end position="437"/>
    </location>
</feature>
<reference evidence="8" key="1">
    <citation type="submission" date="2017-09" db="EMBL/GenBank/DDBJ databases">
        <authorList>
            <person name="Varghese N."/>
            <person name="Submissions S."/>
        </authorList>
    </citation>
    <scope>NUCLEOTIDE SEQUENCE [LARGE SCALE GENOMIC DNA]</scope>
    <source>
        <strain evidence="8">DSM 44270</strain>
    </source>
</reference>
<evidence type="ECO:0000259" key="6">
    <source>
        <dbReference type="Pfam" id="PF13439"/>
    </source>
</evidence>
<comment type="similarity">
    <text evidence="1">Belongs to the glycosyltransferase group 1 family. Glycosyltransferase 4 subfamily.</text>
</comment>
<dbReference type="PANTHER" id="PTHR12526:SF640">
    <property type="entry name" value="COLANIC ACID BIOSYNTHESIS GLYCOSYLTRANSFERASE WCAL-RELATED"/>
    <property type="match status" value="1"/>
</dbReference>
<dbReference type="CDD" id="cd03801">
    <property type="entry name" value="GT4_PimA-like"/>
    <property type="match status" value="1"/>
</dbReference>
<keyword evidence="8" id="KW-1185">Reference proteome</keyword>
<organism evidence="7 8">
    <name type="scientific">Blastococcus haudaquaticus</name>
    <dbReference type="NCBI Taxonomy" id="1938745"/>
    <lineage>
        <taxon>Bacteria</taxon>
        <taxon>Bacillati</taxon>
        <taxon>Actinomycetota</taxon>
        <taxon>Actinomycetes</taxon>
        <taxon>Geodermatophilales</taxon>
        <taxon>Geodermatophilaceae</taxon>
        <taxon>Blastococcus</taxon>
    </lineage>
</organism>
<dbReference type="Proteomes" id="UP000219482">
    <property type="component" value="Unassembled WGS sequence"/>
</dbReference>
<feature type="domain" description="Glycosyltransferase subfamily 4-like N-terminal" evidence="6">
    <location>
        <begin position="24"/>
        <end position="179"/>
    </location>
</feature>
<feature type="domain" description="Glycosyl transferase family 1" evidence="5">
    <location>
        <begin position="193"/>
        <end position="345"/>
    </location>
</feature>
<dbReference type="Pfam" id="PF00534">
    <property type="entry name" value="Glycos_transf_1"/>
    <property type="match status" value="1"/>
</dbReference>
<dbReference type="Pfam" id="PF13439">
    <property type="entry name" value="Glyco_transf_4"/>
    <property type="match status" value="1"/>
</dbReference>
<keyword evidence="3 7" id="KW-0808">Transferase</keyword>
<feature type="compositionally biased region" description="Basic and acidic residues" evidence="4">
    <location>
        <begin position="411"/>
        <end position="426"/>
    </location>
</feature>
<proteinExistence type="inferred from homology"/>
<gene>
    <name evidence="7" type="ORF">SAMN06272739_1941</name>
</gene>
<evidence type="ECO:0000313" key="7">
    <source>
        <dbReference type="EMBL" id="SOD98523.1"/>
    </source>
</evidence>
<dbReference type="InterPro" id="IPR028098">
    <property type="entry name" value="Glyco_trans_4-like_N"/>
</dbReference>
<dbReference type="SUPFAM" id="SSF53756">
    <property type="entry name" value="UDP-Glycosyltransferase/glycogen phosphorylase"/>
    <property type="match status" value="1"/>
</dbReference>
<evidence type="ECO:0000256" key="2">
    <source>
        <dbReference type="ARBA" id="ARBA00022676"/>
    </source>
</evidence>